<dbReference type="InterPro" id="IPR008969">
    <property type="entry name" value="CarboxyPept-like_regulatory"/>
</dbReference>
<accession>A0A085ZWZ5</accession>
<evidence type="ECO:0000313" key="6">
    <source>
        <dbReference type="Proteomes" id="UP000028703"/>
    </source>
</evidence>
<organism evidence="5 6">
    <name type="scientific">Chryseobacterium luteum</name>
    <dbReference type="NCBI Taxonomy" id="421531"/>
    <lineage>
        <taxon>Bacteria</taxon>
        <taxon>Pseudomonadati</taxon>
        <taxon>Bacteroidota</taxon>
        <taxon>Flavobacteriia</taxon>
        <taxon>Flavobacteriales</taxon>
        <taxon>Weeksellaceae</taxon>
        <taxon>Chryseobacterium group</taxon>
        <taxon>Chryseobacterium</taxon>
    </lineage>
</organism>
<evidence type="ECO:0000313" key="5">
    <source>
        <dbReference type="EMBL" id="KFF08959.1"/>
    </source>
</evidence>
<dbReference type="SUPFAM" id="SSF49464">
    <property type="entry name" value="Carboxypeptidase regulatory domain-like"/>
    <property type="match status" value="1"/>
</dbReference>
<evidence type="ECO:0000256" key="2">
    <source>
        <dbReference type="ARBA" id="ARBA00023136"/>
    </source>
</evidence>
<keyword evidence="4" id="KW-0732">Signal</keyword>
<dbReference type="GO" id="GO:0009279">
    <property type="term" value="C:cell outer membrane"/>
    <property type="evidence" value="ECO:0007669"/>
    <property type="project" value="UniProtKB-SubCell"/>
</dbReference>
<dbReference type="Proteomes" id="UP000028703">
    <property type="component" value="Unassembled WGS sequence"/>
</dbReference>
<dbReference type="Gene3D" id="2.40.170.20">
    <property type="entry name" value="TonB-dependent receptor, beta-barrel domain"/>
    <property type="match status" value="1"/>
</dbReference>
<reference evidence="5 6" key="1">
    <citation type="submission" date="2014-07" db="EMBL/GenBank/DDBJ databases">
        <title>Genome of Chryseobacterium luteum DSM 18605.</title>
        <authorList>
            <person name="Stropko S.J."/>
            <person name="Pipes S.E."/>
            <person name="Newman J.D."/>
        </authorList>
    </citation>
    <scope>NUCLEOTIDE SEQUENCE [LARGE SCALE GENOMIC DNA]</scope>
    <source>
        <strain evidence="5 6">DSM 18605</strain>
    </source>
</reference>
<proteinExistence type="predicted"/>
<dbReference type="Gene3D" id="2.60.40.1120">
    <property type="entry name" value="Carboxypeptidase-like, regulatory domain"/>
    <property type="match status" value="1"/>
</dbReference>
<dbReference type="STRING" id="421531.IX38_00115"/>
<keyword evidence="6" id="KW-1185">Reference proteome</keyword>
<protein>
    <submittedName>
        <fullName evidence="5">Peptidase</fullName>
    </submittedName>
</protein>
<evidence type="ECO:0000256" key="1">
    <source>
        <dbReference type="ARBA" id="ARBA00004442"/>
    </source>
</evidence>
<feature type="signal peptide" evidence="4">
    <location>
        <begin position="1"/>
        <end position="21"/>
    </location>
</feature>
<feature type="chain" id="PRO_5001801942" evidence="4">
    <location>
        <begin position="22"/>
        <end position="960"/>
    </location>
</feature>
<name>A0A085ZWZ5_9FLAO</name>
<dbReference type="AlphaFoldDB" id="A0A085ZWZ5"/>
<dbReference type="eggNOG" id="COG1629">
    <property type="taxonomic scope" value="Bacteria"/>
</dbReference>
<gene>
    <name evidence="5" type="ORF">IX38_00115</name>
</gene>
<dbReference type="SUPFAM" id="SSF56935">
    <property type="entry name" value="Porins"/>
    <property type="match status" value="1"/>
</dbReference>
<dbReference type="Pfam" id="PF13620">
    <property type="entry name" value="CarboxypepD_reg"/>
    <property type="match status" value="1"/>
</dbReference>
<dbReference type="OrthoDB" id="1453181at2"/>
<dbReference type="EMBL" id="JPRO01000001">
    <property type="protein sequence ID" value="KFF08959.1"/>
    <property type="molecule type" value="Genomic_DNA"/>
</dbReference>
<evidence type="ECO:0000256" key="3">
    <source>
        <dbReference type="ARBA" id="ARBA00023237"/>
    </source>
</evidence>
<keyword evidence="2" id="KW-0472">Membrane</keyword>
<comment type="subcellular location">
    <subcellularLocation>
        <location evidence="1">Cell outer membrane</location>
    </subcellularLocation>
</comment>
<dbReference type="InterPro" id="IPR036942">
    <property type="entry name" value="Beta-barrel_TonB_sf"/>
</dbReference>
<keyword evidence="3" id="KW-0998">Cell outer membrane</keyword>
<dbReference type="RefSeq" id="WP_034700728.1">
    <property type="nucleotide sequence ID" value="NZ_JPRO01000001.1"/>
</dbReference>
<sequence length="960" mass="109063">MIKKLSLVSLFTLLPASFYFAQTTVFAYLKDAEGKPVEKAEVDLKGSENDVTADKIGYFQFVDLQPGHYQIMITKPNFETKMMEFDVASEKKKDLGVITLYSALTNADQGLAIIDNSGDGEDSNSGQTSTVGLLQSSQDVFSRIAAFDLGFYWFRPRGIDGRSVESMMNGVSMVESDNGNVDFGNWGGLNEITRYPEISANHAPSEYAFGGNSSVIYKNTKASEYRKGSQLTYSLTNRNYTNRLSYRFSSGMSKKGWAFTGMIARRWAQEGIQDGTSYDAYSGYLGIEKKFSDSHTLTFNAIGSKYARSSSSPNTQEVYDFRGIHYNSYWGWQDGEKRNERVRRGFQPLFQLQDFWKINKNSQLWTSVSYQFGKDYSSRLDWYRANNPSPTYYRNLPSYWLNFKNPAPSQAENIGLWNDRWTNNDEAYTQINWDNLYAANRADNKDLYIPELGGKRAAYFLVDDVKDDKIFNASTHYTYNFSDTSRFILNLSYQNYKSEQYREVNDLLGADFALNMDPFGSNTTGDRFYAKYNTREDNASVGKKEGDKITYDYILRRQEVKINPAFKFSTGKFDVFVSGMFGYTNNNREGLFQHYLYQSSYGKGEDKNFWNVGVKGQATYRINGRNFLVYNGAYFSQSPFLNDIYFNTRVSGVITPNIKNVVIDANDLSYVLSTPVVKIRLTGYLVNTQNETSVQRYFAQGVKLTTLTESGDQAPVQDGAFITQVLAGANKRNMGIELGAQVKITPTLTANGLLSLGQYTYTNNPTVYFASDAVGTFRELDGNGNIVARSYTNMGEATLKNYRQGGTPQEAYNLGLRYSSPKYWWVGASWNYFGHSFLDPSPVTRTERFYSNPSTPGVPYDNVSPEELARVLTPTKLPSEFFLNANVGKSWMIGKYYVLISASVNNILNNKNYITGGFEQTRNVNYTDYSNDYDSGNMVFAPKYWYSQGRSYFVNLQFRF</sequence>
<evidence type="ECO:0000256" key="4">
    <source>
        <dbReference type="SAM" id="SignalP"/>
    </source>
</evidence>
<comment type="caution">
    <text evidence="5">The sequence shown here is derived from an EMBL/GenBank/DDBJ whole genome shotgun (WGS) entry which is preliminary data.</text>
</comment>